<organism evidence="1 2">
    <name type="scientific">Cercospora berteroae</name>
    <dbReference type="NCBI Taxonomy" id="357750"/>
    <lineage>
        <taxon>Eukaryota</taxon>
        <taxon>Fungi</taxon>
        <taxon>Dikarya</taxon>
        <taxon>Ascomycota</taxon>
        <taxon>Pezizomycotina</taxon>
        <taxon>Dothideomycetes</taxon>
        <taxon>Dothideomycetidae</taxon>
        <taxon>Mycosphaerellales</taxon>
        <taxon>Mycosphaerellaceae</taxon>
        <taxon>Cercospora</taxon>
    </lineage>
</organism>
<dbReference type="Proteomes" id="UP000237631">
    <property type="component" value="Unassembled WGS sequence"/>
</dbReference>
<dbReference type="AlphaFoldDB" id="A0A2S6C6K1"/>
<evidence type="ECO:0000313" key="2">
    <source>
        <dbReference type="Proteomes" id="UP000237631"/>
    </source>
</evidence>
<keyword evidence="2" id="KW-1185">Reference proteome</keyword>
<evidence type="ECO:0000313" key="1">
    <source>
        <dbReference type="EMBL" id="PPJ55354.1"/>
    </source>
</evidence>
<reference evidence="2" key="1">
    <citation type="journal article" date="2017" name="bioRxiv">
        <title>Conservation of a gene cluster reveals novel cercosporin biosynthetic mechanisms and extends production to the genus Colletotrichum.</title>
        <authorList>
            <person name="de Jonge R."/>
            <person name="Ebert M.K."/>
            <person name="Huitt-Roehl C.R."/>
            <person name="Pal P."/>
            <person name="Suttle J.C."/>
            <person name="Spanner R.E."/>
            <person name="Neubauer J.D."/>
            <person name="Jurick W.M.II."/>
            <person name="Stott K.A."/>
            <person name="Secor G.A."/>
            <person name="Thomma B.P.H.J."/>
            <person name="Van de Peer Y."/>
            <person name="Townsend C.A."/>
            <person name="Bolton M.D."/>
        </authorList>
    </citation>
    <scope>NUCLEOTIDE SEQUENCE [LARGE SCALE GENOMIC DNA]</scope>
    <source>
        <strain evidence="2">CBS538.71</strain>
    </source>
</reference>
<proteinExistence type="predicted"/>
<accession>A0A2S6C6K1</accession>
<dbReference type="EMBL" id="PNEN01000542">
    <property type="protein sequence ID" value="PPJ55354.1"/>
    <property type="molecule type" value="Genomic_DNA"/>
</dbReference>
<sequence length="202" mass="20748">MPPLPDSLWIDVLALFNQPWLRRAWAAQEVGIAPTIVMVCGKHRVDWNHHFRATEKELRHLRPVSRDVGTVESTTDAFVDLDGEATGTAADLGAEIGGTEEQTLEDVGSTVGKAGGGFLGAGGGSSKIPSLPKWNGPARRQLDKIAKGVQTLAASKGVGGATEGVTGVAVDLDGSLTGAAADLGQEVGSAEEEGLEGIGSGV</sequence>
<comment type="caution">
    <text evidence="1">The sequence shown here is derived from an EMBL/GenBank/DDBJ whole genome shotgun (WGS) entry which is preliminary data.</text>
</comment>
<name>A0A2S6C6K1_9PEZI</name>
<dbReference type="OrthoDB" id="3650266at2759"/>
<protein>
    <submittedName>
        <fullName evidence="1">Uncharacterized protein</fullName>
    </submittedName>
</protein>
<gene>
    <name evidence="1" type="ORF">CBER1_10077</name>
</gene>